<dbReference type="EMBL" id="MPUH01002227">
    <property type="protein sequence ID" value="OMJ65319.1"/>
    <property type="molecule type" value="Genomic_DNA"/>
</dbReference>
<accession>A0A1R2ALF2</accession>
<reference evidence="1 2" key="1">
    <citation type="submission" date="2016-11" db="EMBL/GenBank/DDBJ databases">
        <title>The macronuclear genome of Stentor coeruleus: a giant cell with tiny introns.</title>
        <authorList>
            <person name="Slabodnick M."/>
            <person name="Ruby J.G."/>
            <person name="Reiff S.B."/>
            <person name="Swart E.C."/>
            <person name="Gosai S."/>
            <person name="Prabakaran S."/>
            <person name="Witkowska E."/>
            <person name="Larue G.E."/>
            <person name="Fisher S."/>
            <person name="Freeman R.M."/>
            <person name="Gunawardena J."/>
            <person name="Chu W."/>
            <person name="Stover N.A."/>
            <person name="Gregory B.D."/>
            <person name="Nowacki M."/>
            <person name="Derisi J."/>
            <person name="Roy S.W."/>
            <person name="Marshall W.F."/>
            <person name="Sood P."/>
        </authorList>
    </citation>
    <scope>NUCLEOTIDE SEQUENCE [LARGE SCALE GENOMIC DNA]</scope>
    <source>
        <strain evidence="1">WM001</strain>
    </source>
</reference>
<sequence length="137" mass="16452">MFHFEDSEIFEYYPELELRRFIKYTPSRNHVIMYTYEVNPTKISNRQNLLEYINAMNVELFNTFIEINLAKTSFRYKSSVCHPEGFSLDNDVEKLIRIHQRHFPIVKRCVEGIETTELSPSAYAEYFRKEIIPKNNT</sequence>
<gene>
    <name evidence="1" type="ORF">SteCoe_38492</name>
</gene>
<organism evidence="1 2">
    <name type="scientific">Stentor coeruleus</name>
    <dbReference type="NCBI Taxonomy" id="5963"/>
    <lineage>
        <taxon>Eukaryota</taxon>
        <taxon>Sar</taxon>
        <taxon>Alveolata</taxon>
        <taxon>Ciliophora</taxon>
        <taxon>Postciliodesmatophora</taxon>
        <taxon>Heterotrichea</taxon>
        <taxon>Heterotrichida</taxon>
        <taxon>Stentoridae</taxon>
        <taxon>Stentor</taxon>
    </lineage>
</organism>
<dbReference type="AlphaFoldDB" id="A0A1R2ALF2"/>
<name>A0A1R2ALF2_9CILI</name>
<keyword evidence="2" id="KW-1185">Reference proteome</keyword>
<dbReference type="Proteomes" id="UP000187209">
    <property type="component" value="Unassembled WGS sequence"/>
</dbReference>
<evidence type="ECO:0000313" key="2">
    <source>
        <dbReference type="Proteomes" id="UP000187209"/>
    </source>
</evidence>
<comment type="caution">
    <text evidence="1">The sequence shown here is derived from an EMBL/GenBank/DDBJ whole genome shotgun (WGS) entry which is preliminary data.</text>
</comment>
<proteinExistence type="predicted"/>
<protein>
    <submittedName>
        <fullName evidence="1">Uncharacterized protein</fullName>
    </submittedName>
</protein>
<evidence type="ECO:0000313" key="1">
    <source>
        <dbReference type="EMBL" id="OMJ65319.1"/>
    </source>
</evidence>